<dbReference type="GO" id="GO:0008757">
    <property type="term" value="F:S-adenosylmethionine-dependent methyltransferase activity"/>
    <property type="evidence" value="ECO:0007669"/>
    <property type="project" value="InterPro"/>
</dbReference>
<dbReference type="PANTHER" id="PTHR42912">
    <property type="entry name" value="METHYLTRANSFERASE"/>
    <property type="match status" value="1"/>
</dbReference>
<dbReference type="InterPro" id="IPR013216">
    <property type="entry name" value="Methyltransf_11"/>
</dbReference>
<dbReference type="AlphaFoldDB" id="A0A1G1VQC6"/>
<comment type="caution">
    <text evidence="2">The sequence shown here is derived from an EMBL/GenBank/DDBJ whole genome shotgun (WGS) entry which is preliminary data.</text>
</comment>
<organism evidence="2 3">
    <name type="scientific">Candidatus Chisholmbacteria bacterium RIFCSPHIGHO2_01_FULL_48_12</name>
    <dbReference type="NCBI Taxonomy" id="1797589"/>
    <lineage>
        <taxon>Bacteria</taxon>
        <taxon>Candidatus Chisholmiibacteriota</taxon>
    </lineage>
</organism>
<name>A0A1G1VQC6_9BACT</name>
<dbReference type="EMBL" id="MHCH01000018">
    <property type="protein sequence ID" value="OGY17608.1"/>
    <property type="molecule type" value="Genomic_DNA"/>
</dbReference>
<feature type="domain" description="Methyltransferase type 11" evidence="1">
    <location>
        <begin position="8"/>
        <end position="96"/>
    </location>
</feature>
<dbReference type="Proteomes" id="UP000177324">
    <property type="component" value="Unassembled WGS sequence"/>
</dbReference>
<evidence type="ECO:0000313" key="2">
    <source>
        <dbReference type="EMBL" id="OGY17608.1"/>
    </source>
</evidence>
<dbReference type="InterPro" id="IPR029063">
    <property type="entry name" value="SAM-dependent_MTases_sf"/>
</dbReference>
<dbReference type="Gene3D" id="3.40.50.150">
    <property type="entry name" value="Vaccinia Virus protein VP39"/>
    <property type="match status" value="1"/>
</dbReference>
<dbReference type="Pfam" id="PF08241">
    <property type="entry name" value="Methyltransf_11"/>
    <property type="match status" value="1"/>
</dbReference>
<evidence type="ECO:0000259" key="1">
    <source>
        <dbReference type="Pfam" id="PF08241"/>
    </source>
</evidence>
<reference evidence="2 3" key="1">
    <citation type="journal article" date="2016" name="Nat. Commun.">
        <title>Thousands of microbial genomes shed light on interconnected biogeochemical processes in an aquifer system.</title>
        <authorList>
            <person name="Anantharaman K."/>
            <person name="Brown C.T."/>
            <person name="Hug L.A."/>
            <person name="Sharon I."/>
            <person name="Castelle C.J."/>
            <person name="Probst A.J."/>
            <person name="Thomas B.C."/>
            <person name="Singh A."/>
            <person name="Wilkins M.J."/>
            <person name="Karaoz U."/>
            <person name="Brodie E.L."/>
            <person name="Williams K.H."/>
            <person name="Hubbard S.S."/>
            <person name="Banfield J.F."/>
        </authorList>
    </citation>
    <scope>NUCLEOTIDE SEQUENCE [LARGE SCALE GENOMIC DNA]</scope>
</reference>
<dbReference type="SUPFAM" id="SSF53335">
    <property type="entry name" value="S-adenosyl-L-methionine-dependent methyltransferases"/>
    <property type="match status" value="1"/>
</dbReference>
<accession>A0A1G1VQC6</accession>
<evidence type="ECO:0000313" key="3">
    <source>
        <dbReference type="Proteomes" id="UP000177324"/>
    </source>
</evidence>
<sequence length="164" mass="18706">MRHCRRILDVGCGTGEFIKLSPQKIVGLDTNRQTLSICRRQGLKVKFGSAIKISYSPASFDGLHCSHVIEHFQPKQVYTFLKAASRVLAPKGILVISSPVLWSGFYNNLTHIKPYPPRAITRYLVETAPDTTYPNITAKFKLVTLHWRYRYFTKTGYTLVLKKC</sequence>
<dbReference type="STRING" id="1797589.A2784_00680"/>
<protein>
    <recommendedName>
        <fullName evidence="1">Methyltransferase type 11 domain-containing protein</fullName>
    </recommendedName>
</protein>
<dbReference type="CDD" id="cd02440">
    <property type="entry name" value="AdoMet_MTases"/>
    <property type="match status" value="1"/>
</dbReference>
<gene>
    <name evidence="2" type="ORF">A2784_00680</name>
</gene>
<dbReference type="InterPro" id="IPR050508">
    <property type="entry name" value="Methyltransf_Superfamily"/>
</dbReference>
<proteinExistence type="predicted"/>